<evidence type="ECO:0000256" key="1">
    <source>
        <dbReference type="SAM" id="Phobius"/>
    </source>
</evidence>
<name>A0AAI8VEX9_9PEZI</name>
<protein>
    <submittedName>
        <fullName evidence="2">Uu.00g006180.m01.CDS01</fullName>
    </submittedName>
</protein>
<dbReference type="Proteomes" id="UP001295740">
    <property type="component" value="Unassembled WGS sequence"/>
</dbReference>
<dbReference type="EMBL" id="CAUWAG010000008">
    <property type="protein sequence ID" value="CAJ2506488.1"/>
    <property type="molecule type" value="Genomic_DNA"/>
</dbReference>
<proteinExistence type="predicted"/>
<keyword evidence="3" id="KW-1185">Reference proteome</keyword>
<comment type="caution">
    <text evidence="2">The sequence shown here is derived from an EMBL/GenBank/DDBJ whole genome shotgun (WGS) entry which is preliminary data.</text>
</comment>
<feature type="transmembrane region" description="Helical" evidence="1">
    <location>
        <begin position="21"/>
        <end position="42"/>
    </location>
</feature>
<keyword evidence="1" id="KW-1133">Transmembrane helix</keyword>
<keyword evidence="1" id="KW-0472">Membrane</keyword>
<feature type="transmembrane region" description="Helical" evidence="1">
    <location>
        <begin position="128"/>
        <end position="147"/>
    </location>
</feature>
<evidence type="ECO:0000313" key="2">
    <source>
        <dbReference type="EMBL" id="CAJ2506488.1"/>
    </source>
</evidence>
<dbReference type="AlphaFoldDB" id="A0AAI8VEX9"/>
<accession>A0AAI8VEX9</accession>
<evidence type="ECO:0000313" key="3">
    <source>
        <dbReference type="Proteomes" id="UP001295740"/>
    </source>
</evidence>
<feature type="transmembrane region" description="Helical" evidence="1">
    <location>
        <begin position="95"/>
        <end position="116"/>
    </location>
</feature>
<gene>
    <name evidence="2" type="ORF">KHLLAP_LOCUS6956</name>
</gene>
<organism evidence="2 3">
    <name type="scientific">Anthostomella pinea</name>
    <dbReference type="NCBI Taxonomy" id="933095"/>
    <lineage>
        <taxon>Eukaryota</taxon>
        <taxon>Fungi</taxon>
        <taxon>Dikarya</taxon>
        <taxon>Ascomycota</taxon>
        <taxon>Pezizomycotina</taxon>
        <taxon>Sordariomycetes</taxon>
        <taxon>Xylariomycetidae</taxon>
        <taxon>Xylariales</taxon>
        <taxon>Xylariaceae</taxon>
        <taxon>Anthostomella</taxon>
    </lineage>
</organism>
<reference evidence="2" key="1">
    <citation type="submission" date="2023-10" db="EMBL/GenBank/DDBJ databases">
        <authorList>
            <person name="Hackl T."/>
        </authorList>
    </citation>
    <scope>NUCLEOTIDE SEQUENCE</scope>
</reference>
<sequence>MALRSVYEYMKYVAPVIFFKLACYYIFGIDTATLASLVFGLFTPAELPAGQIYNPNLLSLQLHKLGFHIQSSILGIPHQWGLFTPCAPRVQIHQVLFFSFLFQWWGLQWWLLGYVARKHYRWGRPVRHLAVFEGVVFCTTAYMWVLACNEYRHWDAGEAWGMERPGESVEVVEVRYMG</sequence>
<keyword evidence="1" id="KW-0812">Transmembrane</keyword>